<evidence type="ECO:0000256" key="1">
    <source>
        <dbReference type="ARBA" id="ARBA00022490"/>
    </source>
</evidence>
<comment type="subcellular location">
    <subcellularLocation>
        <location evidence="4">Cytoplasm</location>
    </subcellularLocation>
</comment>
<dbReference type="RefSeq" id="WP_188541391.1">
    <property type="nucleotide sequence ID" value="NZ_BMFT01000002.1"/>
</dbReference>
<evidence type="ECO:0000313" key="6">
    <source>
        <dbReference type="Proteomes" id="UP000659344"/>
    </source>
</evidence>
<sequence length="141" mass="15919">MRQIHSTAYGLLEFEDNQLYSFEAGILGIPNIQQYGLFPMEDTPFFILHALDEEVSFVLIPAEQAIQDYSFRLAEDAVSLLEINAPEDVGVMLIVNIQQDELYLNLMAPILVSPHSLKGCQYVIKDQDLSIRYPLVQKGDG</sequence>
<evidence type="ECO:0000256" key="4">
    <source>
        <dbReference type="HAMAP-Rule" id="MF_01185"/>
    </source>
</evidence>
<comment type="caution">
    <text evidence="5">The sequence shown here is derived from an EMBL/GenBank/DDBJ whole genome shotgun (WGS) entry which is preliminary data.</text>
</comment>
<dbReference type="InterPro" id="IPR024046">
    <property type="entry name" value="Flagellar_assmbl_FliW_dom_sf"/>
</dbReference>
<organism evidence="5 6">
    <name type="scientific">Paenibacillus segetis</name>
    <dbReference type="NCBI Taxonomy" id="1325360"/>
    <lineage>
        <taxon>Bacteria</taxon>
        <taxon>Bacillati</taxon>
        <taxon>Bacillota</taxon>
        <taxon>Bacilli</taxon>
        <taxon>Bacillales</taxon>
        <taxon>Paenibacillaceae</taxon>
        <taxon>Paenibacillus</taxon>
    </lineage>
</organism>
<keyword evidence="6" id="KW-1185">Reference proteome</keyword>
<keyword evidence="4" id="KW-0143">Chaperone</keyword>
<keyword evidence="1 4" id="KW-0963">Cytoplasm</keyword>
<evidence type="ECO:0000256" key="3">
    <source>
        <dbReference type="ARBA" id="ARBA00022845"/>
    </source>
</evidence>
<dbReference type="Pfam" id="PF02623">
    <property type="entry name" value="FliW"/>
    <property type="match status" value="1"/>
</dbReference>
<proteinExistence type="inferred from homology"/>
<dbReference type="PANTHER" id="PTHR39190">
    <property type="entry name" value="FLAGELLAR ASSEMBLY FACTOR FLIW"/>
    <property type="match status" value="1"/>
</dbReference>
<comment type="subunit">
    <text evidence="4">Interacts with translational regulator CsrA and flagellin(s).</text>
</comment>
<name>A0ABQ1YNR2_9BACL</name>
<dbReference type="InterPro" id="IPR003775">
    <property type="entry name" value="Flagellar_assembly_factor_FliW"/>
</dbReference>
<dbReference type="EMBL" id="BMFT01000002">
    <property type="protein sequence ID" value="GGH33002.1"/>
    <property type="molecule type" value="Genomic_DNA"/>
</dbReference>
<dbReference type="PANTHER" id="PTHR39190:SF1">
    <property type="entry name" value="FLAGELLAR ASSEMBLY FACTOR FLIW"/>
    <property type="match status" value="1"/>
</dbReference>
<dbReference type="SUPFAM" id="SSF141457">
    <property type="entry name" value="BH3618-like"/>
    <property type="match status" value="1"/>
</dbReference>
<protein>
    <recommendedName>
        <fullName evidence="4">Flagellar assembly factor FliW</fullName>
    </recommendedName>
</protein>
<evidence type="ECO:0000256" key="2">
    <source>
        <dbReference type="ARBA" id="ARBA00022795"/>
    </source>
</evidence>
<keyword evidence="2 4" id="KW-1005">Bacterial flagellum biogenesis</keyword>
<dbReference type="HAMAP" id="MF_01185">
    <property type="entry name" value="FliW"/>
    <property type="match status" value="1"/>
</dbReference>
<accession>A0ABQ1YNR2</accession>
<gene>
    <name evidence="4" type="primary">fliW</name>
    <name evidence="5" type="ORF">GCM10008013_37770</name>
</gene>
<dbReference type="Proteomes" id="UP000659344">
    <property type="component" value="Unassembled WGS sequence"/>
</dbReference>
<comment type="similarity">
    <text evidence="4">Belongs to the FliW family.</text>
</comment>
<dbReference type="Gene3D" id="2.30.290.10">
    <property type="entry name" value="BH3618-like"/>
    <property type="match status" value="1"/>
</dbReference>
<comment type="function">
    <text evidence="4">Acts as an anti-CsrA protein, binds CsrA and prevents it from repressing translation of its target genes, one of which is flagellin. Binds to flagellin and participates in the assembly of the flagellum.</text>
</comment>
<evidence type="ECO:0000313" key="5">
    <source>
        <dbReference type="EMBL" id="GGH33002.1"/>
    </source>
</evidence>
<reference evidence="6" key="1">
    <citation type="journal article" date="2019" name="Int. J. Syst. Evol. Microbiol.">
        <title>The Global Catalogue of Microorganisms (GCM) 10K type strain sequencing project: providing services to taxonomists for standard genome sequencing and annotation.</title>
        <authorList>
            <consortium name="The Broad Institute Genomics Platform"/>
            <consortium name="The Broad Institute Genome Sequencing Center for Infectious Disease"/>
            <person name="Wu L."/>
            <person name="Ma J."/>
        </authorList>
    </citation>
    <scope>NUCLEOTIDE SEQUENCE [LARGE SCALE GENOMIC DNA]</scope>
    <source>
        <strain evidence="6">CGMCC 1.12769</strain>
    </source>
</reference>
<keyword evidence="3 4" id="KW-0810">Translation regulation</keyword>